<dbReference type="EMBL" id="JADKMY010000001">
    <property type="protein sequence ID" value="MBF4552660.1"/>
    <property type="molecule type" value="Genomic_DNA"/>
</dbReference>
<name>A0ABR9ZGX0_9CORY</name>
<reference evidence="1 2" key="1">
    <citation type="submission" date="2020-10" db="EMBL/GenBank/DDBJ databases">
        <title>Novel species in genus Corynebacterium.</title>
        <authorList>
            <person name="Zhang G."/>
        </authorList>
    </citation>
    <scope>NUCLEOTIDE SEQUENCE [LARGE SCALE GENOMIC DNA]</scope>
    <source>
        <strain evidence="1 2">DSM 45110</strain>
    </source>
</reference>
<evidence type="ECO:0000313" key="1">
    <source>
        <dbReference type="EMBL" id="MBF4552660.1"/>
    </source>
</evidence>
<evidence type="ECO:0000313" key="2">
    <source>
        <dbReference type="Proteomes" id="UP000635902"/>
    </source>
</evidence>
<accession>A0ABR9ZGX0</accession>
<protein>
    <recommendedName>
        <fullName evidence="3">DoxX family protein</fullName>
    </recommendedName>
</protein>
<gene>
    <name evidence="1" type="ORF">IRY30_01010</name>
</gene>
<evidence type="ECO:0008006" key="3">
    <source>
        <dbReference type="Google" id="ProtNLM"/>
    </source>
</evidence>
<sequence length="128" mass="14080">MNAEKWNTRKTIWASVFGVAGVLHFAQPKFFDALVPRELPGGRRVWTHGSGVAELALSAGIVGTAFADSRRYDAAVATAATAFLAGVWPGNIKMAWDWRTQSAVPRAIAFARVPMQLPMMYSTWKLQE</sequence>
<dbReference type="Proteomes" id="UP000635902">
    <property type="component" value="Unassembled WGS sequence"/>
</dbReference>
<dbReference type="PANTHER" id="PTHR36974:SF1">
    <property type="entry name" value="DOXX FAMILY MEMBRANE PROTEIN"/>
    <property type="match status" value="1"/>
</dbReference>
<comment type="caution">
    <text evidence="1">The sequence shown here is derived from an EMBL/GenBank/DDBJ whole genome shotgun (WGS) entry which is preliminary data.</text>
</comment>
<keyword evidence="2" id="KW-1185">Reference proteome</keyword>
<organism evidence="1 2">
    <name type="scientific">Corynebacterium suicordis DSM 45110</name>
    <dbReference type="NCBI Taxonomy" id="1121369"/>
    <lineage>
        <taxon>Bacteria</taxon>
        <taxon>Bacillati</taxon>
        <taxon>Actinomycetota</taxon>
        <taxon>Actinomycetes</taxon>
        <taxon>Mycobacteriales</taxon>
        <taxon>Corynebacteriaceae</taxon>
        <taxon>Corynebacterium</taxon>
    </lineage>
</organism>
<proteinExistence type="predicted"/>
<dbReference type="PANTHER" id="PTHR36974">
    <property type="entry name" value="MEMBRANE PROTEIN-RELATED"/>
    <property type="match status" value="1"/>
</dbReference>